<organism evidence="1 2">
    <name type="scientific">Roseateles depolymerans</name>
    <dbReference type="NCBI Taxonomy" id="76731"/>
    <lineage>
        <taxon>Bacteria</taxon>
        <taxon>Pseudomonadati</taxon>
        <taxon>Pseudomonadota</taxon>
        <taxon>Betaproteobacteria</taxon>
        <taxon>Burkholderiales</taxon>
        <taxon>Sphaerotilaceae</taxon>
        <taxon>Roseateles</taxon>
    </lineage>
</organism>
<evidence type="ECO:0000313" key="1">
    <source>
        <dbReference type="EMBL" id="ALV08283.1"/>
    </source>
</evidence>
<protein>
    <submittedName>
        <fullName evidence="1">Uncharacterized protein</fullName>
    </submittedName>
</protein>
<name>A0A0U3N7Y2_9BURK</name>
<dbReference type="RefSeq" id="WP_058936273.1">
    <property type="nucleotide sequence ID" value="NZ_CP013729.1"/>
</dbReference>
<keyword evidence="2" id="KW-1185">Reference proteome</keyword>
<dbReference type="AlphaFoldDB" id="A0A0U3N7Y2"/>
<evidence type="ECO:0000313" key="2">
    <source>
        <dbReference type="Proteomes" id="UP000060699"/>
    </source>
</evidence>
<sequence length="68" mass="7327">MTSPQPKIQVNNYFDTPGMPGMHGMHCHHGGFRSMMGAFGGAMAFGMLSNMLSNPGFGMGFGGYSRFF</sequence>
<accession>A0A0U3N7Y2</accession>
<dbReference type="EMBL" id="CP013729">
    <property type="protein sequence ID" value="ALV08283.1"/>
    <property type="molecule type" value="Genomic_DNA"/>
</dbReference>
<dbReference type="Proteomes" id="UP000060699">
    <property type="component" value="Chromosome"/>
</dbReference>
<reference evidence="1 2" key="1">
    <citation type="submission" date="2015-12" db="EMBL/GenBank/DDBJ databases">
        <title>Complete genome of Roseateles depolymerans KCTC 42856.</title>
        <authorList>
            <person name="Kim K.M."/>
        </authorList>
    </citation>
    <scope>NUCLEOTIDE SEQUENCE [LARGE SCALE GENOMIC DNA]</scope>
    <source>
        <strain evidence="1 2">KCTC 42856</strain>
    </source>
</reference>
<proteinExistence type="predicted"/>
<dbReference type="KEGG" id="rdp:RD2015_3832"/>
<gene>
    <name evidence="1" type="ORF">RD2015_3832</name>
</gene>